<evidence type="ECO:0000256" key="4">
    <source>
        <dbReference type="ARBA" id="ARBA00023136"/>
    </source>
</evidence>
<dbReference type="GO" id="GO:0016020">
    <property type="term" value="C:membrane"/>
    <property type="evidence" value="ECO:0007669"/>
    <property type="project" value="UniProtKB-SubCell"/>
</dbReference>
<dbReference type="eggNOG" id="COG3307">
    <property type="taxonomic scope" value="Bacteria"/>
</dbReference>
<feature type="transmembrane region" description="Helical" evidence="5">
    <location>
        <begin position="214"/>
        <end position="234"/>
    </location>
</feature>
<dbReference type="PANTHER" id="PTHR37422:SF23">
    <property type="entry name" value="TEICHURONIC ACID BIOSYNTHESIS PROTEIN TUAE"/>
    <property type="match status" value="1"/>
</dbReference>
<dbReference type="EMBL" id="CP000248">
    <property type="protein sequence ID" value="ABD27682.1"/>
    <property type="molecule type" value="Genomic_DNA"/>
</dbReference>
<dbReference type="HOGENOM" id="CLU_035700_0_0_5"/>
<evidence type="ECO:0000259" key="6">
    <source>
        <dbReference type="Pfam" id="PF04932"/>
    </source>
</evidence>
<dbReference type="RefSeq" id="WP_011446884.1">
    <property type="nucleotide sequence ID" value="NC_007794.1"/>
</dbReference>
<dbReference type="InterPro" id="IPR051533">
    <property type="entry name" value="WaaL-like"/>
</dbReference>
<keyword evidence="4 5" id="KW-0472">Membrane</keyword>
<evidence type="ECO:0000313" key="8">
    <source>
        <dbReference type="Proteomes" id="UP000009134"/>
    </source>
</evidence>
<evidence type="ECO:0000256" key="5">
    <source>
        <dbReference type="SAM" id="Phobius"/>
    </source>
</evidence>
<evidence type="ECO:0000256" key="2">
    <source>
        <dbReference type="ARBA" id="ARBA00022692"/>
    </source>
</evidence>
<comment type="subcellular location">
    <subcellularLocation>
        <location evidence="1">Membrane</location>
        <topology evidence="1">Multi-pass membrane protein</topology>
    </subcellularLocation>
</comment>
<feature type="transmembrane region" description="Helical" evidence="5">
    <location>
        <begin position="271"/>
        <end position="291"/>
    </location>
</feature>
<name>Q2G391_NOVAD</name>
<gene>
    <name evidence="7" type="ordered locus">Saro_3247</name>
</gene>
<evidence type="ECO:0000256" key="1">
    <source>
        <dbReference type="ARBA" id="ARBA00004141"/>
    </source>
</evidence>
<dbReference type="Pfam" id="PF04932">
    <property type="entry name" value="Wzy_C"/>
    <property type="match status" value="1"/>
</dbReference>
<keyword evidence="2 5" id="KW-0812">Transmembrane</keyword>
<dbReference type="PROSITE" id="PS51257">
    <property type="entry name" value="PROKAR_LIPOPROTEIN"/>
    <property type="match status" value="1"/>
</dbReference>
<sequence length="452" mass="47275">MFKTRPNQLGALLLVACLFGGGGVAYGLANLVVQLAAILLLALHRAELGKFLARSPRMLAGLVVLTLALPLVQLLPLPPAAWTTLPGRDFVNEALAVADGATTASGWFPFTVSSARTLVAFLGLLAPFAVIVLAWRLDEAATVRIMHLVVMIGLANVLLGVVQVLGQGGSGQLYIENEMPGVLFGFFANRNSTGVFLVCCLLVLAALPAARPLSGIWLTKAGAALLLATGVFLTQSRTSMVLLGLPAAFAVLRIGAMALDRRVGGSGRNAARTALGGALVALALGATLTVAGGGSRIDTALARFERSEEQRPAIWEDTRYAIERYWPVGAGMGTFDEVFQIDESLENITPRRAGRAHNDYLEIAVEAGVVGLAVVALWAIWAAFASWRAASTPQRWPALAGTGILMAVALQSLLDYPLRNQAMLCIAALAVALLTRAGRSDASGHVAGGAGR</sequence>
<dbReference type="InterPro" id="IPR007016">
    <property type="entry name" value="O-antigen_ligase-rel_domated"/>
</dbReference>
<proteinExistence type="predicted"/>
<protein>
    <submittedName>
        <fullName evidence="7">O-antigen polymerase</fullName>
    </submittedName>
</protein>
<dbReference type="Proteomes" id="UP000009134">
    <property type="component" value="Chromosome"/>
</dbReference>
<dbReference type="AlphaFoldDB" id="Q2G391"/>
<keyword evidence="8" id="KW-1185">Reference proteome</keyword>
<dbReference type="STRING" id="279238.Saro_3247"/>
<feature type="transmembrane region" description="Helical" evidence="5">
    <location>
        <begin position="147"/>
        <end position="166"/>
    </location>
</feature>
<keyword evidence="3 5" id="KW-1133">Transmembrane helix</keyword>
<evidence type="ECO:0000313" key="7">
    <source>
        <dbReference type="EMBL" id="ABD27682.1"/>
    </source>
</evidence>
<feature type="transmembrane region" description="Helical" evidence="5">
    <location>
        <begin position="240"/>
        <end position="259"/>
    </location>
</feature>
<organism evidence="7 8">
    <name type="scientific">Novosphingobium aromaticivorans (strain ATCC 700278 / DSM 12444 / CCUG 56034 / CIP 105152 / NBRC 16084 / F199)</name>
    <dbReference type="NCBI Taxonomy" id="279238"/>
    <lineage>
        <taxon>Bacteria</taxon>
        <taxon>Pseudomonadati</taxon>
        <taxon>Pseudomonadota</taxon>
        <taxon>Alphaproteobacteria</taxon>
        <taxon>Sphingomonadales</taxon>
        <taxon>Sphingomonadaceae</taxon>
        <taxon>Novosphingobium</taxon>
    </lineage>
</organism>
<evidence type="ECO:0000256" key="3">
    <source>
        <dbReference type="ARBA" id="ARBA00022989"/>
    </source>
</evidence>
<dbReference type="KEGG" id="nar:Saro_3247"/>
<feature type="transmembrane region" description="Helical" evidence="5">
    <location>
        <begin position="115"/>
        <end position="135"/>
    </location>
</feature>
<feature type="transmembrane region" description="Helical" evidence="5">
    <location>
        <begin position="186"/>
        <end position="207"/>
    </location>
</feature>
<reference evidence="8" key="1">
    <citation type="submission" date="2006-01" db="EMBL/GenBank/DDBJ databases">
        <title>Complete sequence of Novosphingobium aromaticivorans DSM 12444.</title>
        <authorList>
            <consortium name="US DOE Joint Genome Institute"/>
            <person name="Copeland A."/>
            <person name="Lucas S."/>
            <person name="Lapidus A."/>
            <person name="Barry K."/>
            <person name="Detter J.C."/>
            <person name="Glavina T."/>
            <person name="Hammon N."/>
            <person name="Israni S."/>
            <person name="Pitluck S."/>
            <person name="Chain P."/>
            <person name="Malfatti S."/>
            <person name="Shin M."/>
            <person name="Vergez L."/>
            <person name="Schmutz J."/>
            <person name="Larimer F."/>
            <person name="Land M."/>
            <person name="Kyrpides N."/>
            <person name="Ivanova N."/>
            <person name="Fredrickson J."/>
            <person name="Balkwill D."/>
            <person name="Romine M.F."/>
            <person name="Richardson P."/>
        </authorList>
    </citation>
    <scope>NUCLEOTIDE SEQUENCE [LARGE SCALE GENOMIC DNA]</scope>
    <source>
        <strain evidence="8">ATCC 700278 / DSM 12444 / CCUG 56034 / CIP 105152 / NBRC 16084 / F199</strain>
    </source>
</reference>
<accession>Q2G391</accession>
<feature type="transmembrane region" description="Helical" evidence="5">
    <location>
        <begin position="363"/>
        <end position="384"/>
    </location>
</feature>
<feature type="domain" description="O-antigen ligase-related" evidence="6">
    <location>
        <begin position="223"/>
        <end position="375"/>
    </location>
</feature>
<feature type="transmembrane region" description="Helical" evidence="5">
    <location>
        <begin position="59"/>
        <end position="77"/>
    </location>
</feature>
<dbReference type="PANTHER" id="PTHR37422">
    <property type="entry name" value="TEICHURONIC ACID BIOSYNTHESIS PROTEIN TUAE"/>
    <property type="match status" value="1"/>
</dbReference>